<feature type="domain" description="Ketoreductase" evidence="3">
    <location>
        <begin position="8"/>
        <end position="183"/>
    </location>
</feature>
<keyword evidence="5" id="KW-1185">Reference proteome</keyword>
<dbReference type="FunFam" id="3.40.50.720:FF:000173">
    <property type="entry name" value="3-oxoacyl-[acyl-carrier protein] reductase"/>
    <property type="match status" value="1"/>
</dbReference>
<dbReference type="PANTHER" id="PTHR42879">
    <property type="entry name" value="3-OXOACYL-(ACYL-CARRIER-PROTEIN) REDUCTASE"/>
    <property type="match status" value="1"/>
</dbReference>
<dbReference type="PANTHER" id="PTHR42879:SF2">
    <property type="entry name" value="3-OXOACYL-[ACYL-CARRIER-PROTEIN] REDUCTASE FABG"/>
    <property type="match status" value="1"/>
</dbReference>
<organism evidence="4 5">
    <name type="scientific">Thalassovita taeanensis</name>
    <dbReference type="NCBI Taxonomy" id="657014"/>
    <lineage>
        <taxon>Bacteria</taxon>
        <taxon>Pseudomonadati</taxon>
        <taxon>Pseudomonadota</taxon>
        <taxon>Alphaproteobacteria</taxon>
        <taxon>Rhodobacterales</taxon>
        <taxon>Roseobacteraceae</taxon>
        <taxon>Thalassovita</taxon>
    </lineage>
</organism>
<reference evidence="4 5" key="1">
    <citation type="submission" date="2016-10" db="EMBL/GenBank/DDBJ databases">
        <authorList>
            <person name="de Groot N.N."/>
        </authorList>
    </citation>
    <scope>NUCLEOTIDE SEQUENCE [LARGE SCALE GENOMIC DNA]</scope>
    <source>
        <strain evidence="4 5">DSM 22007</strain>
    </source>
</reference>
<dbReference type="InterPro" id="IPR057326">
    <property type="entry name" value="KR_dom"/>
</dbReference>
<evidence type="ECO:0000259" key="3">
    <source>
        <dbReference type="SMART" id="SM00822"/>
    </source>
</evidence>
<dbReference type="Pfam" id="PF13561">
    <property type="entry name" value="adh_short_C2"/>
    <property type="match status" value="1"/>
</dbReference>
<dbReference type="SMART" id="SM00822">
    <property type="entry name" value="PKS_KR"/>
    <property type="match status" value="1"/>
</dbReference>
<dbReference type="Gene3D" id="3.40.50.720">
    <property type="entry name" value="NAD(P)-binding Rossmann-like Domain"/>
    <property type="match status" value="1"/>
</dbReference>
<dbReference type="SUPFAM" id="SSF51735">
    <property type="entry name" value="NAD(P)-binding Rossmann-fold domains"/>
    <property type="match status" value="1"/>
</dbReference>
<dbReference type="InterPro" id="IPR036291">
    <property type="entry name" value="NAD(P)-bd_dom_sf"/>
</dbReference>
<dbReference type="PROSITE" id="PS00061">
    <property type="entry name" value="ADH_SHORT"/>
    <property type="match status" value="1"/>
</dbReference>
<dbReference type="Proteomes" id="UP000198634">
    <property type="component" value="Unassembled WGS sequence"/>
</dbReference>
<dbReference type="EMBL" id="FOEP01000009">
    <property type="protein sequence ID" value="SEQ59190.1"/>
    <property type="molecule type" value="Genomic_DNA"/>
</dbReference>
<dbReference type="PRINTS" id="PR00080">
    <property type="entry name" value="SDRFAMILY"/>
</dbReference>
<dbReference type="InterPro" id="IPR020904">
    <property type="entry name" value="Sc_DH/Rdtase_CS"/>
</dbReference>
<evidence type="ECO:0000313" key="5">
    <source>
        <dbReference type="Proteomes" id="UP000198634"/>
    </source>
</evidence>
<comment type="similarity">
    <text evidence="1">Belongs to the short-chain dehydrogenases/reductases (SDR) family.</text>
</comment>
<gene>
    <name evidence="4" type="ORF">SAMN04488092_10934</name>
</gene>
<dbReference type="InterPro" id="IPR002347">
    <property type="entry name" value="SDR_fam"/>
</dbReference>
<dbReference type="PRINTS" id="PR00081">
    <property type="entry name" value="GDHRDH"/>
</dbReference>
<dbReference type="InterPro" id="IPR050259">
    <property type="entry name" value="SDR"/>
</dbReference>
<dbReference type="AlphaFoldDB" id="A0A1H9HA31"/>
<dbReference type="STRING" id="657014.SAMN04488092_10934"/>
<dbReference type="GO" id="GO:0032787">
    <property type="term" value="P:monocarboxylic acid metabolic process"/>
    <property type="evidence" value="ECO:0007669"/>
    <property type="project" value="UniProtKB-ARBA"/>
</dbReference>
<protein>
    <submittedName>
        <fullName evidence="4">NAD(P)-dependent dehydrogenase, short-chain alcohol dehydrogenase family</fullName>
    </submittedName>
</protein>
<evidence type="ECO:0000256" key="2">
    <source>
        <dbReference type="ARBA" id="ARBA00023002"/>
    </source>
</evidence>
<proteinExistence type="inferred from homology"/>
<name>A0A1H9HA31_9RHOB</name>
<dbReference type="GO" id="GO:0016491">
    <property type="term" value="F:oxidoreductase activity"/>
    <property type="evidence" value="ECO:0007669"/>
    <property type="project" value="UniProtKB-KW"/>
</dbReference>
<accession>A0A1H9HA31</accession>
<evidence type="ECO:0000256" key="1">
    <source>
        <dbReference type="ARBA" id="ARBA00006484"/>
    </source>
</evidence>
<keyword evidence="2" id="KW-0560">Oxidoreductase</keyword>
<sequence length="246" mass="24856">MTGRLHEKSALVTGGAKGIGAAITRRFVQEGAAVTFCDIDAQAGADLAAETGAAFLRLDLTDFEAVAQEVSAAGPFDVLVNNAGVDQHAFFTKTTPADWRRLIAINLESVFAVTLAVLPPMQAAGYGRIVNIGSEAGRMGSKGGAVYSAAKGGLIAFTKSLALENARFAITANVVTPGPIRTPLLEAAVAAGGDKLLKGMEGATLLNRLGETGEVAAAVAFLASSEAGYITGETLGVSGGMALGSS</sequence>
<dbReference type="OrthoDB" id="7745792at2"/>
<evidence type="ECO:0000313" key="4">
    <source>
        <dbReference type="EMBL" id="SEQ59190.1"/>
    </source>
</evidence>